<dbReference type="GO" id="GO:0005576">
    <property type="term" value="C:extracellular region"/>
    <property type="evidence" value="ECO:0007669"/>
    <property type="project" value="UniProtKB-SubCell"/>
</dbReference>
<evidence type="ECO:0000256" key="9">
    <source>
        <dbReference type="ARBA" id="ARBA00022729"/>
    </source>
</evidence>
<evidence type="ECO:0000256" key="5">
    <source>
        <dbReference type="ARBA" id="ARBA00012313"/>
    </source>
</evidence>
<dbReference type="FunFam" id="1.10.420.10:FF:000006">
    <property type="entry name" value="Peroxidase"/>
    <property type="match status" value="2"/>
</dbReference>
<evidence type="ECO:0000256" key="6">
    <source>
        <dbReference type="ARBA" id="ARBA00022559"/>
    </source>
</evidence>
<evidence type="ECO:0000256" key="3">
    <source>
        <dbReference type="ARBA" id="ARBA00004613"/>
    </source>
</evidence>
<feature type="chain" id="PRO_5001655287" description="peroxidase" evidence="21">
    <location>
        <begin position="21"/>
        <end position="677"/>
    </location>
</feature>
<comment type="cofactor">
    <cofactor evidence="17">
        <name>Ca(2+)</name>
        <dbReference type="ChEBI" id="CHEBI:29108"/>
    </cofactor>
    <text evidence="17">Binds 2 calcium ions per subunit.</text>
</comment>
<dbReference type="EMBL" id="HG739155">
    <property type="protein sequence ID" value="CDP12791.1"/>
    <property type="molecule type" value="Genomic_DNA"/>
</dbReference>
<keyword evidence="20" id="KW-0812">Transmembrane</keyword>
<keyword evidence="14" id="KW-0325">Glycoprotein</keyword>
<evidence type="ECO:0000256" key="17">
    <source>
        <dbReference type="PIRSR" id="PIRSR600823-3"/>
    </source>
</evidence>
<feature type="binding site" evidence="17">
    <location>
        <position position="419"/>
    </location>
    <ligand>
        <name>Ca(2+)</name>
        <dbReference type="ChEBI" id="CHEBI:29108"/>
        <label>1</label>
    </ligand>
</feature>
<feature type="binding site" evidence="16">
    <location>
        <position position="512"/>
    </location>
    <ligand>
        <name>substrate</name>
    </ligand>
</feature>
<dbReference type="Gramene" id="CDP12791">
    <property type="protein sequence ID" value="CDP12791"/>
    <property type="gene ID" value="GSCOC_T00037443001"/>
</dbReference>
<dbReference type="InterPro" id="IPR019794">
    <property type="entry name" value="Peroxidases_AS"/>
</dbReference>
<dbReference type="GO" id="GO:0006979">
    <property type="term" value="P:response to oxidative stress"/>
    <property type="evidence" value="ECO:0007669"/>
    <property type="project" value="InterPro"/>
</dbReference>
<organism evidence="23 24">
    <name type="scientific">Coffea canephora</name>
    <name type="common">Robusta coffee</name>
    <dbReference type="NCBI Taxonomy" id="49390"/>
    <lineage>
        <taxon>Eukaryota</taxon>
        <taxon>Viridiplantae</taxon>
        <taxon>Streptophyta</taxon>
        <taxon>Embryophyta</taxon>
        <taxon>Tracheophyta</taxon>
        <taxon>Spermatophyta</taxon>
        <taxon>Magnoliopsida</taxon>
        <taxon>eudicotyledons</taxon>
        <taxon>Gunneridae</taxon>
        <taxon>Pentapetalae</taxon>
        <taxon>asterids</taxon>
        <taxon>lamiids</taxon>
        <taxon>Gentianales</taxon>
        <taxon>Rubiaceae</taxon>
        <taxon>Ixoroideae</taxon>
        <taxon>Gardenieae complex</taxon>
        <taxon>Bertiereae - Coffeeae clade</taxon>
        <taxon>Coffeeae</taxon>
        <taxon>Coffea</taxon>
    </lineage>
</organism>
<dbReference type="EC" id="1.11.1.7" evidence="5"/>
<evidence type="ECO:0000313" key="24">
    <source>
        <dbReference type="Proteomes" id="UP000295252"/>
    </source>
</evidence>
<evidence type="ECO:0000256" key="1">
    <source>
        <dbReference type="ARBA" id="ARBA00000189"/>
    </source>
</evidence>
<accession>A0A068UWK9</accession>
<evidence type="ECO:0000256" key="20">
    <source>
        <dbReference type="SAM" id="Phobius"/>
    </source>
</evidence>
<keyword evidence="7" id="KW-0349">Heme</keyword>
<evidence type="ECO:0000256" key="18">
    <source>
        <dbReference type="PIRSR" id="PIRSR600823-4"/>
    </source>
</evidence>
<dbReference type="OrthoDB" id="2113341at2759"/>
<keyword evidence="20" id="KW-1133">Transmembrane helix</keyword>
<evidence type="ECO:0000256" key="16">
    <source>
        <dbReference type="PIRSR" id="PIRSR600823-2"/>
    </source>
</evidence>
<dbReference type="Gene3D" id="1.10.520.10">
    <property type="match status" value="2"/>
</dbReference>
<dbReference type="PRINTS" id="PR00461">
    <property type="entry name" value="PLPEROXIDASE"/>
</dbReference>
<keyword evidence="10 17" id="KW-0106">Calcium</keyword>
<dbReference type="STRING" id="49390.A0A068UWK9"/>
<reference evidence="24" key="1">
    <citation type="journal article" date="2014" name="Science">
        <title>The coffee genome provides insight into the convergent evolution of caffeine biosynthesis.</title>
        <authorList>
            <person name="Denoeud F."/>
            <person name="Carretero-Paulet L."/>
            <person name="Dereeper A."/>
            <person name="Droc G."/>
            <person name="Guyot R."/>
            <person name="Pietrella M."/>
            <person name="Zheng C."/>
            <person name="Alberti A."/>
            <person name="Anthony F."/>
            <person name="Aprea G."/>
            <person name="Aury J.M."/>
            <person name="Bento P."/>
            <person name="Bernard M."/>
            <person name="Bocs S."/>
            <person name="Campa C."/>
            <person name="Cenci A."/>
            <person name="Combes M.C."/>
            <person name="Crouzillat D."/>
            <person name="Da Silva C."/>
            <person name="Daddiego L."/>
            <person name="De Bellis F."/>
            <person name="Dussert S."/>
            <person name="Garsmeur O."/>
            <person name="Gayraud T."/>
            <person name="Guignon V."/>
            <person name="Jahn K."/>
            <person name="Jamilloux V."/>
            <person name="Joet T."/>
            <person name="Labadie K."/>
            <person name="Lan T."/>
            <person name="Leclercq J."/>
            <person name="Lepelley M."/>
            <person name="Leroy T."/>
            <person name="Li L.T."/>
            <person name="Librado P."/>
            <person name="Lopez L."/>
            <person name="Munoz A."/>
            <person name="Noel B."/>
            <person name="Pallavicini A."/>
            <person name="Perrotta G."/>
            <person name="Poncet V."/>
            <person name="Pot D."/>
            <person name="Priyono X."/>
            <person name="Rigoreau M."/>
            <person name="Rouard M."/>
            <person name="Rozas J."/>
            <person name="Tranchant-Dubreuil C."/>
            <person name="VanBuren R."/>
            <person name="Zhang Q."/>
            <person name="Andrade A.C."/>
            <person name="Argout X."/>
            <person name="Bertrand B."/>
            <person name="de Kochko A."/>
            <person name="Graziosi G."/>
            <person name="Henry R.J."/>
            <person name="Jayarama X."/>
            <person name="Ming R."/>
            <person name="Nagai C."/>
            <person name="Rounsley S."/>
            <person name="Sankoff D."/>
            <person name="Giuliano G."/>
            <person name="Albert V.A."/>
            <person name="Wincker P."/>
            <person name="Lashermes P."/>
        </authorList>
    </citation>
    <scope>NUCLEOTIDE SEQUENCE [LARGE SCALE GENOMIC DNA]</scope>
    <source>
        <strain evidence="24">cv. DH200-94</strain>
    </source>
</reference>
<dbReference type="AlphaFoldDB" id="A0A068UWK9"/>
<comment type="function">
    <text evidence="2">Removal of H(2)O(2), oxidation of toxic reductants, biosynthesis and degradation of lignin, suberization, auxin catabolism, response to environmental stresses such as wounding, pathogen attack and oxidative stress. These functions might be dependent on each isozyme/isoform in each plant tissue.</text>
</comment>
<feature type="binding site" evidence="17">
    <location>
        <position position="604"/>
    </location>
    <ligand>
        <name>Ca(2+)</name>
        <dbReference type="ChEBI" id="CHEBI:29108"/>
        <label>2</label>
    </ligand>
</feature>
<feature type="active site" description="Proton acceptor" evidence="15">
    <location>
        <position position="415"/>
    </location>
</feature>
<sequence length="677" mass="73787">MALLATLLATVLCLSSQIKAQLVVGFYNSRCPRTESIIGEEVLKAFLKDKGIAPGLVRAHFHDCFVRGCDGSLFIDSTPTNVAEKDGPPNGITLRGLEVVDNAKARLEAECKGVVSCADILAYAARDSVVITGGRGWGVPAGRRDGRISRAAETIDIPGPFQNLDQITQAFAKKNMTLDEMIALSGAHTIGRSHCTSFSNRLYDFSPANSQDPSLDRFLAALLKIQCPQGPQGDVDPNLVVPMNRSPALFENSYYRDILAHRVVLTSDQTLITSPESLSEVREYAFNEREWQEDFADAMVKMSQIEVLTGTAGEIRSNCRKLFSFLIGPFCLIELLSFHIARRRRSIMASNKLSFILSTFILVVYQCVIPLNAQLQVGFYNGVCDFVESMIKEEVRDAFILDRGVAAGLVRMHFHDCFVRGCDGSVLIDSTPSNQAEKDAPANNPSLRGFEVIDDAKSRLEFLCPGIVSCADILAYAARDSVEITGGPGYDVPAGRRDGRISSSREASANLPSPALGVNQLIQAFANKGLRPDEMVTLSGAHTIGRSHCISFSNRLFNFNTTTTQDPSMDPSYAAQLAQQCPQGSISNPNLVVPMDPSTPTVMDTCYYDNILANRGLFTSDQTLLTNPSTANQVIQNAQNPLLWENKFADAMVRMGQIGVLTGDAGEIRANCRVINN</sequence>
<dbReference type="InterPro" id="IPR019793">
    <property type="entry name" value="Peroxidases_heam-ligand_BS"/>
</dbReference>
<dbReference type="InterPro" id="IPR000823">
    <property type="entry name" value="Peroxidase_pln"/>
</dbReference>
<dbReference type="GO" id="GO:0020037">
    <property type="term" value="F:heme binding"/>
    <property type="evidence" value="ECO:0007669"/>
    <property type="project" value="InterPro"/>
</dbReference>
<evidence type="ECO:0000256" key="14">
    <source>
        <dbReference type="ARBA" id="ARBA00023180"/>
    </source>
</evidence>
<feature type="transmembrane region" description="Helical" evidence="20">
    <location>
        <begin position="322"/>
        <end position="341"/>
    </location>
</feature>
<keyword evidence="9 21" id="KW-0732">Signal</keyword>
<evidence type="ECO:0000256" key="15">
    <source>
        <dbReference type="PIRSR" id="PIRSR600823-1"/>
    </source>
</evidence>
<feature type="disulfide bond" evidence="19">
    <location>
        <begin position="549"/>
        <end position="581"/>
    </location>
</feature>
<comment type="cofactor">
    <cofactor evidence="17">
        <name>heme b</name>
        <dbReference type="ChEBI" id="CHEBI:60344"/>
    </cofactor>
    <text evidence="17">Binds 1 heme b (iron(II)-protoporphyrin IX) group per subunit.</text>
</comment>
<dbReference type="PROSITE" id="PS50873">
    <property type="entry name" value="PEROXIDASE_4"/>
    <property type="match status" value="2"/>
</dbReference>
<evidence type="ECO:0000259" key="22">
    <source>
        <dbReference type="PROSITE" id="PS50873"/>
    </source>
</evidence>
<dbReference type="PANTHER" id="PTHR31517">
    <property type="match status" value="1"/>
</dbReference>
<evidence type="ECO:0000256" key="13">
    <source>
        <dbReference type="ARBA" id="ARBA00023157"/>
    </source>
</evidence>
<evidence type="ECO:0000256" key="21">
    <source>
        <dbReference type="SAM" id="SignalP"/>
    </source>
</evidence>
<feature type="binding site" evidence="17">
    <location>
        <position position="416"/>
    </location>
    <ligand>
        <name>Ca(2+)</name>
        <dbReference type="ChEBI" id="CHEBI:29108"/>
        <label>1</label>
    </ligand>
</feature>
<dbReference type="GO" id="GO:0140825">
    <property type="term" value="F:lactoperoxidase activity"/>
    <property type="evidence" value="ECO:0007669"/>
    <property type="project" value="UniProtKB-EC"/>
</dbReference>
<dbReference type="InterPro" id="IPR010255">
    <property type="entry name" value="Haem_peroxidase_sf"/>
</dbReference>
<feature type="signal peptide" evidence="21">
    <location>
        <begin position="1"/>
        <end position="20"/>
    </location>
</feature>
<dbReference type="OMA" id="NEREWQE"/>
<dbReference type="Pfam" id="PF00141">
    <property type="entry name" value="peroxidase"/>
    <property type="match status" value="2"/>
</dbReference>
<keyword evidence="24" id="KW-1185">Reference proteome</keyword>
<dbReference type="InParanoid" id="A0A068UWK9"/>
<name>A0A068UWK9_COFCA</name>
<feature type="binding site" description="axial binding residue" evidence="17">
    <location>
        <position position="542"/>
    </location>
    <ligand>
        <name>heme b</name>
        <dbReference type="ChEBI" id="CHEBI:60344"/>
    </ligand>
    <ligandPart>
        <name>Fe</name>
        <dbReference type="ChEBI" id="CHEBI:18248"/>
    </ligandPart>
</feature>
<evidence type="ECO:0000256" key="4">
    <source>
        <dbReference type="ARBA" id="ARBA00006873"/>
    </source>
</evidence>
<dbReference type="CDD" id="cd00693">
    <property type="entry name" value="secretory_peroxidase"/>
    <property type="match status" value="2"/>
</dbReference>
<dbReference type="InterPro" id="IPR002016">
    <property type="entry name" value="Haem_peroxidase"/>
</dbReference>
<feature type="binding site" evidence="17">
    <location>
        <position position="425"/>
    </location>
    <ligand>
        <name>Ca(2+)</name>
        <dbReference type="ChEBI" id="CHEBI:29108"/>
        <label>1</label>
    </ligand>
</feature>
<gene>
    <name evidence="23" type="ORF">GSCOC_T00037443001</name>
</gene>
<dbReference type="GO" id="GO:0042744">
    <property type="term" value="P:hydrogen peroxide catabolic process"/>
    <property type="evidence" value="ECO:0007669"/>
    <property type="project" value="InterPro"/>
</dbReference>
<dbReference type="InterPro" id="IPR033905">
    <property type="entry name" value="Secretory_peroxidase"/>
</dbReference>
<dbReference type="PROSITE" id="PS00436">
    <property type="entry name" value="PEROXIDASE_2"/>
    <property type="match status" value="2"/>
</dbReference>
<feature type="site" description="Transition state stabilizer" evidence="18">
    <location>
        <position position="411"/>
    </location>
</feature>
<feature type="transmembrane region" description="Helical" evidence="20">
    <location>
        <begin position="353"/>
        <end position="371"/>
    </location>
</feature>
<feature type="disulfide bond" evidence="19">
    <location>
        <begin position="470"/>
        <end position="672"/>
    </location>
</feature>
<feature type="binding site" evidence="17">
    <location>
        <position position="437"/>
    </location>
    <ligand>
        <name>Ca(2+)</name>
        <dbReference type="ChEBI" id="CHEBI:29108"/>
        <label>1</label>
    </ligand>
</feature>
<feature type="binding site" evidence="17">
    <location>
        <position position="423"/>
    </location>
    <ligand>
        <name>Ca(2+)</name>
        <dbReference type="ChEBI" id="CHEBI:29108"/>
        <label>1</label>
    </ligand>
</feature>
<feature type="disulfide bond" evidence="19">
    <location>
        <begin position="417"/>
        <end position="422"/>
    </location>
</feature>
<dbReference type="FunFam" id="1.10.520.10:FF:000009">
    <property type="entry name" value="Peroxidase"/>
    <property type="match status" value="1"/>
</dbReference>
<dbReference type="PROSITE" id="PS00435">
    <property type="entry name" value="PEROXIDASE_1"/>
    <property type="match status" value="2"/>
</dbReference>
<dbReference type="SUPFAM" id="SSF48113">
    <property type="entry name" value="Heme-dependent peroxidases"/>
    <property type="match status" value="2"/>
</dbReference>
<keyword evidence="8 17" id="KW-0479">Metal-binding</keyword>
<dbReference type="Gene3D" id="1.10.420.10">
    <property type="entry name" value="Peroxidase, domain 2"/>
    <property type="match status" value="2"/>
</dbReference>
<evidence type="ECO:0000256" key="19">
    <source>
        <dbReference type="PIRSR" id="PIRSR600823-5"/>
    </source>
</evidence>
<feature type="disulfide bond" evidence="19">
    <location>
        <begin position="384"/>
        <end position="464"/>
    </location>
</feature>
<evidence type="ECO:0000256" key="12">
    <source>
        <dbReference type="ARBA" id="ARBA00023004"/>
    </source>
</evidence>
<keyword evidence="11" id="KW-0560">Oxidoreductase</keyword>
<feature type="binding site" evidence="17">
    <location>
        <position position="596"/>
    </location>
    <ligand>
        <name>Ca(2+)</name>
        <dbReference type="ChEBI" id="CHEBI:29108"/>
        <label>2</label>
    </ligand>
</feature>
<comment type="catalytic activity">
    <reaction evidence="1">
        <text>2 a phenolic donor + H2O2 = 2 a phenolic radical donor + 2 H2O</text>
        <dbReference type="Rhea" id="RHEA:56136"/>
        <dbReference type="ChEBI" id="CHEBI:15377"/>
        <dbReference type="ChEBI" id="CHEBI:16240"/>
        <dbReference type="ChEBI" id="CHEBI:139520"/>
        <dbReference type="ChEBI" id="CHEBI:139521"/>
        <dbReference type="EC" id="1.11.1.7"/>
    </reaction>
</comment>
<feature type="domain" description="Plant heme peroxidase family profile" evidence="22">
    <location>
        <begin position="374"/>
        <end position="676"/>
    </location>
</feature>
<dbReference type="Proteomes" id="UP000295252">
    <property type="component" value="Chromosome IX"/>
</dbReference>
<keyword evidence="13 19" id="KW-1015">Disulfide bond</keyword>
<protein>
    <recommendedName>
        <fullName evidence="5">peroxidase</fullName>
        <ecNumber evidence="5">1.11.1.7</ecNumber>
    </recommendedName>
</protein>
<feature type="domain" description="Plant heme peroxidase family profile" evidence="22">
    <location>
        <begin position="21"/>
        <end position="323"/>
    </location>
</feature>
<feature type="binding site" evidence="17">
    <location>
        <position position="421"/>
    </location>
    <ligand>
        <name>Ca(2+)</name>
        <dbReference type="ChEBI" id="CHEBI:29108"/>
        <label>1</label>
    </ligand>
</feature>
<feature type="binding site" evidence="17">
    <location>
        <position position="543"/>
    </location>
    <ligand>
        <name>Ca(2+)</name>
        <dbReference type="ChEBI" id="CHEBI:29108"/>
        <label>2</label>
    </ligand>
</feature>
<dbReference type="PRINTS" id="PR00458">
    <property type="entry name" value="PEROXIDASE"/>
</dbReference>
<keyword evidence="6" id="KW-0575">Peroxidase</keyword>
<evidence type="ECO:0000256" key="11">
    <source>
        <dbReference type="ARBA" id="ARBA00023002"/>
    </source>
</evidence>
<comment type="similarity">
    <text evidence="4">Belongs to the peroxidase family. Ascorbate peroxidase subfamily.</text>
</comment>
<evidence type="ECO:0000313" key="23">
    <source>
        <dbReference type="EMBL" id="CDP12791.1"/>
    </source>
</evidence>
<proteinExistence type="inferred from homology"/>
<evidence type="ECO:0000256" key="10">
    <source>
        <dbReference type="ARBA" id="ARBA00022837"/>
    </source>
</evidence>
<keyword evidence="20" id="KW-0472">Membrane</keyword>
<dbReference type="GO" id="GO:0046872">
    <property type="term" value="F:metal ion binding"/>
    <property type="evidence" value="ECO:0007669"/>
    <property type="project" value="UniProtKB-KW"/>
</dbReference>
<keyword evidence="12 17" id="KW-0408">Iron</keyword>
<dbReference type="PhylomeDB" id="A0A068UWK9"/>
<feature type="binding site" evidence="17">
    <location>
        <position position="599"/>
    </location>
    <ligand>
        <name>Ca(2+)</name>
        <dbReference type="ChEBI" id="CHEBI:29108"/>
        <label>2</label>
    </ligand>
</feature>
<evidence type="ECO:0000256" key="8">
    <source>
        <dbReference type="ARBA" id="ARBA00022723"/>
    </source>
</evidence>
<dbReference type="FunFam" id="1.10.520.10:FF:000001">
    <property type="entry name" value="Peroxidase"/>
    <property type="match status" value="1"/>
</dbReference>
<evidence type="ECO:0000256" key="7">
    <source>
        <dbReference type="ARBA" id="ARBA00022617"/>
    </source>
</evidence>
<dbReference type="PANTHER" id="PTHR31517:SF84">
    <property type="entry name" value="PEROXIDASE"/>
    <property type="match status" value="1"/>
</dbReference>
<evidence type="ECO:0000256" key="2">
    <source>
        <dbReference type="ARBA" id="ARBA00002322"/>
    </source>
</evidence>
<comment type="subcellular location">
    <subcellularLocation>
        <location evidence="3">Secreted</location>
    </subcellularLocation>
</comment>